<organism evidence="12 13">
    <name type="scientific">Aliiroseovarius zhejiangensis</name>
    <dbReference type="NCBI Taxonomy" id="1632025"/>
    <lineage>
        <taxon>Bacteria</taxon>
        <taxon>Pseudomonadati</taxon>
        <taxon>Pseudomonadota</taxon>
        <taxon>Alphaproteobacteria</taxon>
        <taxon>Rhodobacterales</taxon>
        <taxon>Paracoccaceae</taxon>
        <taxon>Aliiroseovarius</taxon>
    </lineage>
</organism>
<dbReference type="NCBIfam" id="NF000940">
    <property type="entry name" value="PRK00094.1-2"/>
    <property type="match status" value="1"/>
</dbReference>
<dbReference type="Pfam" id="PF07479">
    <property type="entry name" value="NAD_Gly3P_dh_C"/>
    <property type="match status" value="1"/>
</dbReference>
<comment type="catalytic activity">
    <reaction evidence="7">
        <text>sn-glycerol 3-phosphate + NAD(+) = dihydroxyacetone phosphate + NADH + H(+)</text>
        <dbReference type="Rhea" id="RHEA:11092"/>
        <dbReference type="ChEBI" id="CHEBI:15378"/>
        <dbReference type="ChEBI" id="CHEBI:57540"/>
        <dbReference type="ChEBI" id="CHEBI:57597"/>
        <dbReference type="ChEBI" id="CHEBI:57642"/>
        <dbReference type="ChEBI" id="CHEBI:57945"/>
        <dbReference type="EC" id="1.1.1.94"/>
    </reaction>
</comment>
<dbReference type="InterPro" id="IPR006168">
    <property type="entry name" value="G3P_DH_NAD-dep"/>
</dbReference>
<gene>
    <name evidence="7 12" type="primary">gpsA</name>
    <name evidence="12" type="ORF">GCM10016455_24050</name>
</gene>
<feature type="binding site" evidence="7">
    <location>
        <position position="130"/>
    </location>
    <ligand>
        <name>sn-glycerol 3-phosphate</name>
        <dbReference type="ChEBI" id="CHEBI:57597"/>
    </ligand>
</feature>
<evidence type="ECO:0000256" key="9">
    <source>
        <dbReference type="RuleBase" id="RU000439"/>
    </source>
</evidence>
<dbReference type="InterPro" id="IPR011128">
    <property type="entry name" value="G3P_DH_NAD-dep_N"/>
</dbReference>
<evidence type="ECO:0000256" key="7">
    <source>
        <dbReference type="HAMAP-Rule" id="MF_00394"/>
    </source>
</evidence>
<dbReference type="Proteomes" id="UP000609802">
    <property type="component" value="Unassembled WGS sequence"/>
</dbReference>
<evidence type="ECO:0000256" key="8">
    <source>
        <dbReference type="RuleBase" id="RU000437"/>
    </source>
</evidence>
<keyword evidence="13" id="KW-1185">Reference proteome</keyword>
<reference evidence="13" key="1">
    <citation type="journal article" date="2019" name="Int. J. Syst. Evol. Microbiol.">
        <title>The Global Catalogue of Microorganisms (GCM) 10K type strain sequencing project: providing services to taxonomists for standard genome sequencing and annotation.</title>
        <authorList>
            <consortium name="The Broad Institute Genomics Platform"/>
            <consortium name="The Broad Institute Genome Sequencing Center for Infectious Disease"/>
            <person name="Wu L."/>
            <person name="Ma J."/>
        </authorList>
    </citation>
    <scope>NUCLEOTIDE SEQUENCE [LARGE SCALE GENOMIC DNA]</scope>
    <source>
        <strain evidence="13">KCTC 42443</strain>
    </source>
</reference>
<dbReference type="EC" id="1.1.1.94" evidence="7"/>
<evidence type="ECO:0000256" key="3">
    <source>
        <dbReference type="ARBA" id="ARBA00023002"/>
    </source>
</evidence>
<feature type="binding site" evidence="7">
    <location>
        <position position="233"/>
    </location>
    <ligand>
        <name>sn-glycerol 3-phosphate</name>
        <dbReference type="ChEBI" id="CHEBI:57597"/>
    </ligand>
</feature>
<keyword evidence="5 7" id="KW-0594">Phospholipid biosynthesis</keyword>
<feature type="active site" description="Proton acceptor" evidence="7">
    <location>
        <position position="180"/>
    </location>
</feature>
<feature type="binding site" evidence="7">
    <location>
        <position position="31"/>
    </location>
    <ligand>
        <name>NADPH</name>
        <dbReference type="ChEBI" id="CHEBI:57783"/>
    </ligand>
</feature>
<comment type="catalytic activity">
    <reaction evidence="7 9">
        <text>sn-glycerol 3-phosphate + NADP(+) = dihydroxyacetone phosphate + NADPH + H(+)</text>
        <dbReference type="Rhea" id="RHEA:11096"/>
        <dbReference type="ChEBI" id="CHEBI:15378"/>
        <dbReference type="ChEBI" id="CHEBI:57597"/>
        <dbReference type="ChEBI" id="CHEBI:57642"/>
        <dbReference type="ChEBI" id="CHEBI:57783"/>
        <dbReference type="ChEBI" id="CHEBI:58349"/>
        <dbReference type="EC" id="1.1.1.94"/>
    </reaction>
</comment>
<feature type="binding site" evidence="7">
    <location>
        <position position="100"/>
    </location>
    <ligand>
        <name>NADPH</name>
        <dbReference type="ChEBI" id="CHEBI:57783"/>
    </ligand>
</feature>
<name>A0ABQ3J5H9_9RHOB</name>
<feature type="binding site" evidence="7">
    <location>
        <position position="180"/>
    </location>
    <ligand>
        <name>sn-glycerol 3-phosphate</name>
        <dbReference type="ChEBI" id="CHEBI:57597"/>
    </ligand>
</feature>
<evidence type="ECO:0000256" key="6">
    <source>
        <dbReference type="ARBA" id="ARBA00023264"/>
    </source>
</evidence>
<dbReference type="PROSITE" id="PS00957">
    <property type="entry name" value="NAD_G3PDH"/>
    <property type="match status" value="1"/>
</dbReference>
<comment type="pathway">
    <text evidence="7">Membrane lipid metabolism; glycerophospholipid metabolism.</text>
</comment>
<dbReference type="HAMAP" id="MF_00394">
    <property type="entry name" value="NAD_Glyc3P_dehydrog"/>
    <property type="match status" value="1"/>
</dbReference>
<proteinExistence type="inferred from homology"/>
<comment type="function">
    <text evidence="7">Catalyzes the reduction of the glycolytic intermediate dihydroxyacetone phosphate (DHAP) to sn-glycerol 3-phosphate (G3P), the key precursor for phospholipid synthesis.</text>
</comment>
<feature type="binding site" evidence="7">
    <location>
        <position position="245"/>
    </location>
    <ligand>
        <name>sn-glycerol 3-phosphate</name>
        <dbReference type="ChEBI" id="CHEBI:57597"/>
    </ligand>
</feature>
<feature type="domain" description="Glycerol-3-phosphate dehydrogenase NAD-dependent N-terminal" evidence="10">
    <location>
        <begin position="3"/>
        <end position="150"/>
    </location>
</feature>
<comment type="similarity">
    <text evidence="1 7 8">Belongs to the NAD-dependent glycerol-3-phosphate dehydrogenase family.</text>
</comment>
<dbReference type="PANTHER" id="PTHR11728:SF1">
    <property type="entry name" value="GLYCEROL-3-PHOSPHATE DEHYDROGENASE [NAD(+)] 2, CHLOROPLASTIC"/>
    <property type="match status" value="1"/>
</dbReference>
<dbReference type="Pfam" id="PF01210">
    <property type="entry name" value="NAD_Gly3P_dh_N"/>
    <property type="match status" value="1"/>
</dbReference>
<evidence type="ECO:0000256" key="4">
    <source>
        <dbReference type="ARBA" id="ARBA00023098"/>
    </source>
</evidence>
<keyword evidence="7 8" id="KW-0520">NAD</keyword>
<feature type="binding site" evidence="7">
    <location>
        <position position="132"/>
    </location>
    <ligand>
        <name>NADPH</name>
        <dbReference type="ChEBI" id="CHEBI:57783"/>
    </ligand>
</feature>
<keyword evidence="3 7" id="KW-0560">Oxidoreductase</keyword>
<evidence type="ECO:0000259" key="10">
    <source>
        <dbReference type="Pfam" id="PF01210"/>
    </source>
</evidence>
<dbReference type="InterPro" id="IPR036291">
    <property type="entry name" value="NAD(P)-bd_dom_sf"/>
</dbReference>
<dbReference type="SUPFAM" id="SSF48179">
    <property type="entry name" value="6-phosphogluconate dehydrogenase C-terminal domain-like"/>
    <property type="match status" value="1"/>
</dbReference>
<dbReference type="PRINTS" id="PR00077">
    <property type="entry name" value="GPDHDRGNASE"/>
</dbReference>
<dbReference type="InterPro" id="IPR008927">
    <property type="entry name" value="6-PGluconate_DH-like_C_sf"/>
</dbReference>
<keyword evidence="7" id="KW-0547">Nucleotide-binding</keyword>
<dbReference type="EMBL" id="BNCH01000005">
    <property type="protein sequence ID" value="GHF02159.1"/>
    <property type="molecule type" value="Genomic_DNA"/>
</dbReference>
<keyword evidence="6 7" id="KW-1208">Phospholipid metabolism</keyword>
<feature type="binding site" evidence="7">
    <location>
        <position position="265"/>
    </location>
    <ligand>
        <name>NADPH</name>
        <dbReference type="ChEBI" id="CHEBI:57783"/>
    </ligand>
</feature>
<protein>
    <recommendedName>
        <fullName evidence="7">Glycerol-3-phosphate dehydrogenase [NAD(P)+]</fullName>
        <ecNumber evidence="7">1.1.1.94</ecNumber>
    </recommendedName>
    <alternativeName>
        <fullName evidence="7">NAD(P)(+)-dependent glycerol-3-phosphate dehydrogenase</fullName>
    </alternativeName>
    <alternativeName>
        <fullName evidence="7">NAD(P)H-dependent dihydroxyacetone-phosphate reductase</fullName>
    </alternativeName>
</protein>
<feature type="domain" description="Glycerol-3-phosphate dehydrogenase NAD-dependent C-terminal" evidence="11">
    <location>
        <begin position="169"/>
        <end position="304"/>
    </location>
</feature>
<comment type="caution">
    <text evidence="12">The sequence shown here is derived from an EMBL/GenBank/DDBJ whole genome shotgun (WGS) entry which is preliminary data.</text>
</comment>
<feature type="binding site" evidence="7">
    <location>
        <position position="128"/>
    </location>
    <ligand>
        <name>sn-glycerol 3-phosphate</name>
        <dbReference type="ChEBI" id="CHEBI:57597"/>
    </ligand>
</feature>
<evidence type="ECO:0000313" key="13">
    <source>
        <dbReference type="Proteomes" id="UP000609802"/>
    </source>
</evidence>
<dbReference type="InterPro" id="IPR013328">
    <property type="entry name" value="6PGD_dom2"/>
</dbReference>
<dbReference type="NCBIfam" id="NF000942">
    <property type="entry name" value="PRK00094.1-4"/>
    <property type="match status" value="1"/>
</dbReference>
<keyword evidence="7" id="KW-0521">NADP</keyword>
<feature type="binding site" evidence="7">
    <location>
        <position position="244"/>
    </location>
    <ligand>
        <name>NADPH</name>
        <dbReference type="ChEBI" id="CHEBI:57783"/>
    </ligand>
</feature>
<dbReference type="Gene3D" id="1.10.1040.10">
    <property type="entry name" value="N-(1-d-carboxylethyl)-l-norvaline Dehydrogenase, domain 2"/>
    <property type="match status" value="1"/>
</dbReference>
<evidence type="ECO:0000256" key="5">
    <source>
        <dbReference type="ARBA" id="ARBA00023209"/>
    </source>
</evidence>
<keyword evidence="4 7" id="KW-0443">Lipid metabolism</keyword>
<dbReference type="PIRSF" id="PIRSF000114">
    <property type="entry name" value="Glycerol-3-P_dh"/>
    <property type="match status" value="1"/>
</dbReference>
<keyword evidence="7" id="KW-0963">Cytoplasm</keyword>
<dbReference type="InterPro" id="IPR006109">
    <property type="entry name" value="G3P_DH_NAD-dep_C"/>
</dbReference>
<dbReference type="Gene3D" id="3.40.50.720">
    <property type="entry name" value="NAD(P)-binding Rossmann-like Domain"/>
    <property type="match status" value="1"/>
</dbReference>
<evidence type="ECO:0000256" key="2">
    <source>
        <dbReference type="ARBA" id="ARBA00022516"/>
    </source>
</evidence>
<comment type="subcellular location">
    <subcellularLocation>
        <location evidence="7">Cytoplasm</location>
    </subcellularLocation>
</comment>
<dbReference type="PANTHER" id="PTHR11728">
    <property type="entry name" value="GLYCEROL-3-PHOSPHATE DEHYDROGENASE"/>
    <property type="match status" value="1"/>
</dbReference>
<comment type="caution">
    <text evidence="7">Lacks conserved residue(s) required for the propagation of feature annotation.</text>
</comment>
<dbReference type="RefSeq" id="WP_191286785.1">
    <property type="nucleotide sequence ID" value="NZ_BNCH01000005.1"/>
</dbReference>
<dbReference type="SUPFAM" id="SSF51735">
    <property type="entry name" value="NAD(P)-binding Rossmann-fold domains"/>
    <property type="match status" value="1"/>
</dbReference>
<evidence type="ECO:0000259" key="11">
    <source>
        <dbReference type="Pfam" id="PF07479"/>
    </source>
</evidence>
<feature type="binding site" evidence="7">
    <location>
        <position position="100"/>
    </location>
    <ligand>
        <name>sn-glycerol 3-phosphate</name>
        <dbReference type="ChEBI" id="CHEBI:57597"/>
    </ligand>
</feature>
<feature type="binding site" evidence="7">
    <location>
        <position position="11"/>
    </location>
    <ligand>
        <name>NADPH</name>
        <dbReference type="ChEBI" id="CHEBI:57783"/>
    </ligand>
</feature>
<evidence type="ECO:0000256" key="1">
    <source>
        <dbReference type="ARBA" id="ARBA00011009"/>
    </source>
</evidence>
<sequence length="315" mass="32349">MSVSVLGAGAFGTALAISLARTGQPVTLWARDLGDMAKTRENTRRLAGFTFPDSLIVTDDLSLATQAGIILVAVPMQSLAGFLTENAGQLNGKTLVACCKGIDLKSGLGPAEIIRRACPDATPAILSGPSFAVDIAAGLPTALTLAVKDGHALQAALSTPNIRLYRSADLVGVEIGGALKNVVAIACGITVGAGLGESAHAALMTRGFAEMQRFALSRGARPDTLSGLSGFGDLALTCSSEKSRNFAFGLALGRGDPLPEGTTVEGKATAKAVSNLAQKLGLDMPIAEMVVAVLEKHLTVKEAAEMLLTRPLKEE</sequence>
<evidence type="ECO:0000313" key="12">
    <source>
        <dbReference type="EMBL" id="GHF02159.1"/>
    </source>
</evidence>
<accession>A0ABQ3J5H9</accession>
<keyword evidence="2 7" id="KW-0444">Lipid biosynthesis</keyword>
<feature type="binding site" evidence="7">
    <location>
        <position position="244"/>
    </location>
    <ligand>
        <name>sn-glycerol 3-phosphate</name>
        <dbReference type="ChEBI" id="CHEBI:57597"/>
    </ligand>
</feature>
<feature type="binding site" evidence="7">
    <location>
        <position position="243"/>
    </location>
    <ligand>
        <name>sn-glycerol 3-phosphate</name>
        <dbReference type="ChEBI" id="CHEBI:57597"/>
    </ligand>
</feature>